<dbReference type="Gene3D" id="3.20.20.70">
    <property type="entry name" value="Aldolase class I"/>
    <property type="match status" value="1"/>
</dbReference>
<dbReference type="STRING" id="1094466.KQS_01020"/>
<evidence type="ECO:0000259" key="1">
    <source>
        <dbReference type="Pfam" id="PF13186"/>
    </source>
</evidence>
<sequence>MEYFKLYSNCFIVKGAKRSLIFDSQKYQINFIPNDLVEIIEKTERLSIEEIQAEYGESNQKTINEYFENLIALEYGFYCYELEKNWFPKIDTTFKQPNQISNIILENINDFEFLKKVIFELEKLQVTIVEFMYYDNVCDIIEEICNLFENTLIKNINLNLLYSEKTDNEWLKKITSRYFRISKIIIHSSPFDKSLESDKFDFVNIIFTQKMISNFLNCGMVKSNHFSKEYDHFLESINHNTCLHKKLTIDKDGNIKNCPAMPQSFGNIKDTTLEEALNHPDFKKYWNVTKDMIEICKDCEFRHICTDCRAYTERTHFEEDIDLSKPLKCGYNPYTNEWADWSTNPLKQKAIEYYGMQELVKNYTCNKS</sequence>
<dbReference type="NCBIfam" id="TIGR04085">
    <property type="entry name" value="rSAM_more_4Fe4S"/>
    <property type="match status" value="1"/>
</dbReference>
<gene>
    <name evidence="2" type="ordered locus">KQS_01020</name>
</gene>
<reference evidence="3" key="2">
    <citation type="submission" date="2012-03" db="EMBL/GenBank/DDBJ databases">
        <title>Complete genome sequence of Flavobacterium indicum GPTSA100-9T, isolated from warm spring water.</title>
        <authorList>
            <person name="Barbier P."/>
            <person name="Houel A."/>
            <person name="Loux V."/>
            <person name="Poulain J."/>
            <person name="Bernardet J.-F."/>
            <person name="Touchon M."/>
            <person name="Duchaud E."/>
        </authorList>
    </citation>
    <scope>NUCLEOTIDE SEQUENCE [LARGE SCALE GENOMIC DNA]</scope>
    <source>
        <strain evidence="3">DSM 17447 / CIP 109464 / GPTSA100-9</strain>
    </source>
</reference>
<dbReference type="InterPro" id="IPR058240">
    <property type="entry name" value="rSAM_sf"/>
</dbReference>
<dbReference type="PATRIC" id="fig|1094466.5.peg.197"/>
<reference evidence="2 3" key="1">
    <citation type="journal article" date="2012" name="J. Bacteriol.">
        <title>Complete Genome Sequence of Flavobacterium indicum GPSTA100-9T, Isolated from Warm Spring Water.</title>
        <authorList>
            <person name="Barbier P."/>
            <person name="Houel A."/>
            <person name="Loux V."/>
            <person name="Poulain J."/>
            <person name="Bernardet J.F."/>
            <person name="Touchon M."/>
            <person name="Duchaud E."/>
        </authorList>
    </citation>
    <scope>NUCLEOTIDE SEQUENCE [LARGE SCALE GENOMIC DNA]</scope>
    <source>
        <strain evidence="3">DSM 17447 / CIP 109464 / GPTSA100-9</strain>
    </source>
</reference>
<evidence type="ECO:0000313" key="3">
    <source>
        <dbReference type="Proteomes" id="UP000007599"/>
    </source>
</evidence>
<dbReference type="InterPro" id="IPR026497">
    <property type="entry name" value="GRASP-with-SPASM"/>
</dbReference>
<dbReference type="OrthoDB" id="1073749at2"/>
<dbReference type="InterPro" id="IPR013785">
    <property type="entry name" value="Aldolase_TIM"/>
</dbReference>
<dbReference type="eggNOG" id="COG0641">
    <property type="taxonomic scope" value="Bacteria"/>
</dbReference>
<name>H8XNT2_FLAIG</name>
<dbReference type="Proteomes" id="UP000007599">
    <property type="component" value="Chromosome I"/>
</dbReference>
<keyword evidence="3" id="KW-1185">Reference proteome</keyword>
<proteinExistence type="predicted"/>
<dbReference type="KEGG" id="fin:KQS_01020"/>
<evidence type="ECO:0000313" key="2">
    <source>
        <dbReference type="EMBL" id="CCG52199.1"/>
    </source>
</evidence>
<organism evidence="2 3">
    <name type="scientific">Flavobacterium indicum (strain DSM 17447 / CIP 109464 / GPTSA100-9)</name>
    <dbReference type="NCBI Taxonomy" id="1094466"/>
    <lineage>
        <taxon>Bacteria</taxon>
        <taxon>Pseudomonadati</taxon>
        <taxon>Bacteroidota</taxon>
        <taxon>Flavobacteriia</taxon>
        <taxon>Flavobacteriales</taxon>
        <taxon>Flavobacteriaceae</taxon>
        <taxon>Flavobacterium</taxon>
    </lineage>
</organism>
<dbReference type="SUPFAM" id="SSF102114">
    <property type="entry name" value="Radical SAM enzymes"/>
    <property type="match status" value="1"/>
</dbReference>
<dbReference type="RefSeq" id="WP_014387343.1">
    <property type="nucleotide sequence ID" value="NC_017025.1"/>
</dbReference>
<feature type="domain" description="4Fe4S-binding SPASM" evidence="1">
    <location>
        <begin position="244"/>
        <end position="300"/>
    </location>
</feature>
<dbReference type="InterPro" id="IPR023885">
    <property type="entry name" value="4Fe4S-binding_SPASM_dom"/>
</dbReference>
<dbReference type="NCBIfam" id="TIGR04193">
    <property type="entry name" value="SPASM_w_grasp"/>
    <property type="match status" value="1"/>
</dbReference>
<dbReference type="Pfam" id="PF13186">
    <property type="entry name" value="SPASM"/>
    <property type="match status" value="1"/>
</dbReference>
<dbReference type="EMBL" id="HE774682">
    <property type="protein sequence ID" value="CCG52199.1"/>
    <property type="molecule type" value="Genomic_DNA"/>
</dbReference>
<accession>H8XNT2</accession>
<dbReference type="HOGENOM" id="CLU_050370_0_0_10"/>
<protein>
    <recommendedName>
        <fullName evidence="1">4Fe4S-binding SPASM domain-containing protein</fullName>
    </recommendedName>
</protein>
<dbReference type="AlphaFoldDB" id="H8XNT2"/>